<feature type="domain" description="DUF7734" evidence="1">
    <location>
        <begin position="6"/>
        <end position="90"/>
    </location>
</feature>
<gene>
    <name evidence="2" type="ORF">ERJ67_06275</name>
</gene>
<protein>
    <recommendedName>
        <fullName evidence="1">DUF7734 domain-containing protein</fullName>
    </recommendedName>
</protein>
<accession>A0A524RNB2</accession>
<organism evidence="2 3">
    <name type="scientific">Aphanocapsa feldmannii 277cV</name>
    <dbReference type="NCBI Taxonomy" id="2507553"/>
    <lineage>
        <taxon>Bacteria</taxon>
        <taxon>Bacillati</taxon>
        <taxon>Cyanobacteriota</taxon>
        <taxon>Cyanophyceae</taxon>
        <taxon>Oscillatoriophycideae</taxon>
        <taxon>Chroococcales</taxon>
        <taxon>Microcystaceae</taxon>
        <taxon>Aphanocapsa</taxon>
    </lineage>
</organism>
<dbReference type="Proteomes" id="UP000317990">
    <property type="component" value="Unassembled WGS sequence"/>
</dbReference>
<proteinExistence type="predicted"/>
<dbReference type="Pfam" id="PF24869">
    <property type="entry name" value="DUF7734"/>
    <property type="match status" value="1"/>
</dbReference>
<comment type="caution">
    <text evidence="2">The sequence shown here is derived from an EMBL/GenBank/DDBJ whole genome shotgun (WGS) entry which is preliminary data.</text>
</comment>
<dbReference type="EMBL" id="SRMO01000065">
    <property type="protein sequence ID" value="TGG92254.1"/>
    <property type="molecule type" value="Genomic_DNA"/>
</dbReference>
<evidence type="ECO:0000259" key="1">
    <source>
        <dbReference type="Pfam" id="PF24869"/>
    </source>
</evidence>
<evidence type="ECO:0000313" key="2">
    <source>
        <dbReference type="EMBL" id="TGG92254.1"/>
    </source>
</evidence>
<name>A0A524RNB2_9CHRO</name>
<reference evidence="2 3" key="1">
    <citation type="journal article" date="2019" name="mSystems">
        <title>Life at home and on the roam: Genomic adaptions reflect the dual lifestyle of an intracellular, facultative symbiont.</title>
        <authorList>
            <person name="Burgsdorf I."/>
        </authorList>
    </citation>
    <scope>NUCLEOTIDE SEQUENCE [LARGE SCALE GENOMIC DNA]</scope>
    <source>
        <strain evidence="2">277cV</strain>
    </source>
</reference>
<dbReference type="InterPro" id="IPR056636">
    <property type="entry name" value="DUF7734"/>
</dbReference>
<sequence>MTALLQRLERLSKAHPDWVLRLDGVDRTGELFELLLFRGVSSSVTHPTAFDPDAAVLPDGVGIEAMTLLAAPLQPDHETVLLGPLEPDAFLLALNSRA</sequence>
<evidence type="ECO:0000313" key="3">
    <source>
        <dbReference type="Proteomes" id="UP000317990"/>
    </source>
</evidence>
<dbReference type="AlphaFoldDB" id="A0A524RNB2"/>